<gene>
    <name evidence="1" type="ORF">BS297_24545</name>
    <name evidence="2" type="ORF">I3517_05595</name>
</gene>
<reference evidence="1 3" key="1">
    <citation type="journal article" date="2017" name="Poromechanics V (2013)">
        <title>Genomic Characterization of the Arsenic-Tolerant Actinobacterium, &lt;i&gt;Rhodococcus erythropolis&lt;/i&gt; S43.</title>
        <authorList>
            <person name="Retamal-Morales G."/>
            <person name="Mehnert M."/>
            <person name="Schwabe R."/>
            <person name="Tischler D."/>
            <person name="Schloemann M."/>
            <person name="Levican G.J."/>
        </authorList>
    </citation>
    <scope>NUCLEOTIDE SEQUENCE [LARGE SCALE GENOMIC DNA]</scope>
    <source>
        <strain evidence="1 3">S43</strain>
    </source>
</reference>
<dbReference type="RefSeq" id="WP_021343973.1">
    <property type="nucleotide sequence ID" value="NZ_CP032403.1"/>
</dbReference>
<dbReference type="Proteomes" id="UP000627573">
    <property type="component" value="Unassembled WGS sequence"/>
</dbReference>
<dbReference type="SUPFAM" id="SSF159245">
    <property type="entry name" value="AttH-like"/>
    <property type="match status" value="1"/>
</dbReference>
<evidence type="ECO:0000313" key="2">
    <source>
        <dbReference type="EMBL" id="MBH5142085.1"/>
    </source>
</evidence>
<dbReference type="EMBL" id="JAECSB010000026">
    <property type="protein sequence ID" value="MBH5142085.1"/>
    <property type="molecule type" value="Genomic_DNA"/>
</dbReference>
<reference evidence="2 4" key="2">
    <citation type="submission" date="2020-12" db="EMBL/GenBank/DDBJ databases">
        <title>Draft genome sequence of furan degrading bacterial strain FUR100.</title>
        <authorList>
            <person name="Woiski C."/>
        </authorList>
    </citation>
    <scope>NUCLEOTIDE SEQUENCE [LARGE SCALE GENOMIC DNA]</scope>
    <source>
        <strain evidence="2 4">FUR100</strain>
    </source>
</reference>
<keyword evidence="4" id="KW-1185">Reference proteome</keyword>
<sequence>MITPHDELLIHQLPTTLDHVSQSDLRWTERIVMYGFDKTGEISIMTGLAKYPNRNVLDAYAMVTRKGEEARVVRLSTELNPQTGGLAAWSVGPYTYEIVEPLRQVRSTVDANEHGLSLQLDFHGDFPVYEQTAAFHRTRGRVREDARRFYQNGTITGWIEIDGTRIDIDPDNWWFGRDHSWGVRHGGGGGSLSEGANLQPSEVPDGVLYYMGIFQFDDEVVHFAQRETSTGARWQFEGEVLFPIGSGKDALPIIDVEHDLKFRDDMRVVESGTFTVHRADRTTDVIEVNPVCDFWPGLAGYDEYRGYASGMYRGKDFSDSFTVDITNLDEIRQVSMLSETLCEVRMGDKVGYGLVEMVFMGVNPRYGYTDWSNTRTGTNND</sequence>
<accession>A0A0C3A8J0</accession>
<evidence type="ECO:0008006" key="5">
    <source>
        <dbReference type="Google" id="ProtNLM"/>
    </source>
</evidence>
<organism evidence="2 4">
    <name type="scientific">Rhodococcus erythropolis</name>
    <name type="common">Arthrobacter picolinophilus</name>
    <dbReference type="NCBI Taxonomy" id="1833"/>
    <lineage>
        <taxon>Bacteria</taxon>
        <taxon>Bacillati</taxon>
        <taxon>Actinomycetota</taxon>
        <taxon>Actinomycetes</taxon>
        <taxon>Mycobacteriales</taxon>
        <taxon>Nocardiaceae</taxon>
        <taxon>Rhodococcus</taxon>
        <taxon>Rhodococcus erythropolis group</taxon>
    </lineage>
</organism>
<dbReference type="EMBL" id="MRBO01000657">
    <property type="protein sequence ID" value="KAB2582673.1"/>
    <property type="molecule type" value="Genomic_DNA"/>
</dbReference>
<comment type="caution">
    <text evidence="2">The sequence shown here is derived from an EMBL/GenBank/DDBJ whole genome shotgun (WGS) entry which is preliminary data.</text>
</comment>
<protein>
    <recommendedName>
        <fullName evidence="5">AttH domain-containing protein</fullName>
    </recommendedName>
</protein>
<evidence type="ECO:0000313" key="4">
    <source>
        <dbReference type="Proteomes" id="UP000627573"/>
    </source>
</evidence>
<dbReference type="Proteomes" id="UP000325576">
    <property type="component" value="Unassembled WGS sequence"/>
</dbReference>
<proteinExistence type="predicted"/>
<evidence type="ECO:0000313" key="3">
    <source>
        <dbReference type="Proteomes" id="UP000325576"/>
    </source>
</evidence>
<evidence type="ECO:0000313" key="1">
    <source>
        <dbReference type="EMBL" id="KAB2582673.1"/>
    </source>
</evidence>
<name>A0A0C3A8J0_RHOER</name>
<dbReference type="AlphaFoldDB" id="A0A0C3A8J0"/>